<sequence>MGFTLVLVVGAVVFGQDDRLTLPSPCQTVLDPALDRSIRRSPPTLTHLQ</sequence>
<dbReference type="Proteomes" id="UP000500857">
    <property type="component" value="Chromosome"/>
</dbReference>
<proteinExistence type="predicted"/>
<evidence type="ECO:0000313" key="1">
    <source>
        <dbReference type="EMBL" id="QIZ72068.1"/>
    </source>
</evidence>
<organism evidence="1 2">
    <name type="scientific">Oxynema aestuarii AP17</name>
    <dbReference type="NCBI Taxonomy" id="2064643"/>
    <lineage>
        <taxon>Bacteria</taxon>
        <taxon>Bacillati</taxon>
        <taxon>Cyanobacteriota</taxon>
        <taxon>Cyanophyceae</taxon>
        <taxon>Oscillatoriophycideae</taxon>
        <taxon>Oscillatoriales</taxon>
        <taxon>Oscillatoriaceae</taxon>
        <taxon>Oxynema</taxon>
        <taxon>Oxynema aestuarii</taxon>
    </lineage>
</organism>
<keyword evidence="2" id="KW-1185">Reference proteome</keyword>
<reference evidence="1 2" key="1">
    <citation type="submission" date="2020-04" db="EMBL/GenBank/DDBJ databases">
        <authorList>
            <person name="Basu S."/>
            <person name="Maruthanayagam V."/>
            <person name="Chakraborty S."/>
            <person name="Pramanik A."/>
            <person name="Mukherjee J."/>
            <person name="Brink B."/>
        </authorList>
    </citation>
    <scope>NUCLEOTIDE SEQUENCE [LARGE SCALE GENOMIC DNA]</scope>
    <source>
        <strain evidence="1 2">AP17</strain>
    </source>
</reference>
<dbReference type="KEGG" id="oxy:HCG48_17025"/>
<dbReference type="EMBL" id="CP051167">
    <property type="protein sequence ID" value="QIZ72068.1"/>
    <property type="molecule type" value="Genomic_DNA"/>
</dbReference>
<evidence type="ECO:0000313" key="2">
    <source>
        <dbReference type="Proteomes" id="UP000500857"/>
    </source>
</evidence>
<name>A0A6H1TZM6_9CYAN</name>
<dbReference type="RefSeq" id="WP_168570219.1">
    <property type="nucleotide sequence ID" value="NZ_CP051167.1"/>
</dbReference>
<dbReference type="AlphaFoldDB" id="A0A6H1TZM6"/>
<accession>A0A6H1TZM6</accession>
<protein>
    <submittedName>
        <fullName evidence="1">Uncharacterized protein</fullName>
    </submittedName>
</protein>
<gene>
    <name evidence="1" type="ORF">HCG48_17025</name>
</gene>